<keyword evidence="2" id="KW-1185">Reference proteome</keyword>
<dbReference type="Proteomes" id="UP000000739">
    <property type="component" value="Chromosome"/>
</dbReference>
<accession>B8FNJ6</accession>
<dbReference type="EMBL" id="CP001322">
    <property type="protein sequence ID" value="ACL06277.1"/>
    <property type="molecule type" value="Genomic_DNA"/>
</dbReference>
<dbReference type="AlphaFoldDB" id="B8FNJ6"/>
<sequence length="64" mass="7425">MPSSPKAVASCCQTCSGYTFKRNPVPAPERKHGETWAYCTKKGKWFPLDKINTHEHECELWKRK</sequence>
<evidence type="ECO:0000313" key="1">
    <source>
        <dbReference type="EMBL" id="ACL06277.1"/>
    </source>
</evidence>
<protein>
    <submittedName>
        <fullName evidence="1">Uncharacterized protein</fullName>
    </submittedName>
</protein>
<proteinExistence type="predicted"/>
<reference evidence="1 2" key="1">
    <citation type="journal article" date="2012" name="Environ. Microbiol.">
        <title>The genome sequence of Desulfatibacillum alkenivorans AK-01: a blueprint for anaerobic alkane oxidation.</title>
        <authorList>
            <person name="Callaghan A.V."/>
            <person name="Morris B.E."/>
            <person name="Pereira I.A."/>
            <person name="McInerney M.J."/>
            <person name="Austin R.N."/>
            <person name="Groves J.T."/>
            <person name="Kukor J.J."/>
            <person name="Suflita J.M."/>
            <person name="Young L.Y."/>
            <person name="Zylstra G.J."/>
            <person name="Wawrik B."/>
        </authorList>
    </citation>
    <scope>NUCLEOTIDE SEQUENCE [LARGE SCALE GENOMIC DNA]</scope>
    <source>
        <strain evidence="1 2">AK-01</strain>
    </source>
</reference>
<name>B8FNJ6_DESAL</name>
<dbReference type="HOGENOM" id="CLU_2860323_0_0_7"/>
<organism evidence="1 2">
    <name type="scientific">Desulfatibacillum aliphaticivorans</name>
    <dbReference type="NCBI Taxonomy" id="218208"/>
    <lineage>
        <taxon>Bacteria</taxon>
        <taxon>Pseudomonadati</taxon>
        <taxon>Thermodesulfobacteriota</taxon>
        <taxon>Desulfobacteria</taxon>
        <taxon>Desulfobacterales</taxon>
        <taxon>Desulfatibacillaceae</taxon>
        <taxon>Desulfatibacillum</taxon>
    </lineage>
</organism>
<evidence type="ECO:0000313" key="2">
    <source>
        <dbReference type="Proteomes" id="UP000000739"/>
    </source>
</evidence>
<dbReference type="KEGG" id="dal:Dalk_4599"/>
<dbReference type="RefSeq" id="WP_015949316.1">
    <property type="nucleotide sequence ID" value="NC_011768.1"/>
</dbReference>
<gene>
    <name evidence="1" type="ordered locus">Dalk_4599</name>
</gene>